<organism evidence="3 4">
    <name type="scientific">Thelohanellus kitauei</name>
    <name type="common">Myxosporean</name>
    <dbReference type="NCBI Taxonomy" id="669202"/>
    <lineage>
        <taxon>Eukaryota</taxon>
        <taxon>Metazoa</taxon>
        <taxon>Cnidaria</taxon>
        <taxon>Myxozoa</taxon>
        <taxon>Myxosporea</taxon>
        <taxon>Bivalvulida</taxon>
        <taxon>Platysporina</taxon>
        <taxon>Myxobolidae</taxon>
        <taxon>Thelohanellus</taxon>
    </lineage>
</organism>
<comment type="caution">
    <text evidence="3">The sequence shown here is derived from an EMBL/GenBank/DDBJ whole genome shotgun (WGS) entry which is preliminary data.</text>
</comment>
<dbReference type="InterPro" id="IPR003937">
    <property type="entry name" value="K_chnl_volt-dep_KCNQ"/>
</dbReference>
<dbReference type="InterPro" id="IPR013099">
    <property type="entry name" value="K_chnl_dom"/>
</dbReference>
<evidence type="ECO:0000313" key="3">
    <source>
        <dbReference type="EMBL" id="KII69567.1"/>
    </source>
</evidence>
<dbReference type="EMBL" id="JWZT01002365">
    <property type="protein sequence ID" value="KII69567.1"/>
    <property type="molecule type" value="Genomic_DNA"/>
</dbReference>
<dbReference type="PANTHER" id="PTHR47735">
    <property type="entry name" value="POTASSIUM VOLTAGE-GATED CHANNEL SUBFAMILY KQT MEMBER 4"/>
    <property type="match status" value="1"/>
</dbReference>
<evidence type="ECO:0000313" key="4">
    <source>
        <dbReference type="Proteomes" id="UP000031668"/>
    </source>
</evidence>
<keyword evidence="4" id="KW-1185">Reference proteome</keyword>
<feature type="transmembrane region" description="Helical" evidence="1">
    <location>
        <begin position="146"/>
        <end position="163"/>
    </location>
</feature>
<dbReference type="PANTHER" id="PTHR47735:SF8">
    <property type="entry name" value="POTASSIUM VOLTAGE-GATED CHANNEL SUBFAMILY KQT MEMBER 5"/>
    <property type="match status" value="1"/>
</dbReference>
<protein>
    <recommendedName>
        <fullName evidence="2">Potassium channel domain-containing protein</fullName>
    </recommendedName>
</protein>
<keyword evidence="1" id="KW-0812">Transmembrane</keyword>
<evidence type="ECO:0000259" key="2">
    <source>
        <dbReference type="Pfam" id="PF07885"/>
    </source>
</evidence>
<dbReference type="OrthoDB" id="6020680at2759"/>
<feature type="domain" description="Potassium channel" evidence="2">
    <location>
        <begin position="171"/>
        <end position="209"/>
    </location>
</feature>
<gene>
    <name evidence="3" type="ORF">RF11_00399</name>
</gene>
<name>A0A0C2N6N0_THEKT</name>
<dbReference type="AlphaFoldDB" id="A0A0C2N6N0"/>
<sequence>MSALDESDANRVSYEVHAKSTGFQTQRGLHNLRSSYSRLLTPRRVFLLKLRIFTFLDHPIGLIQSSYHVTMLNGPNFRFFLMLTVYGLSILDTIKEIHDSVVWYVYAYMDCTYPEFPANYPIVSKRTAFRDSEHDVEGAPESQKSYCCGLLFIIFTASLVYMAEKNNSKSSISFLTIGYGDIVPSTAISKIIIVTLAMMGIGFVAGIIGSGFAIQAAHRSKKNKRRQTMKPAVSLIQHADSAVVKQDLKSVIRSSKIAETFLKACSLTSKNDVTEQPRVDQQFYFTISSSAEGDKIRSRLKQKLAKTNVGHKKHGVVVVMCRNIEHMKLDSMSLKPSHSVDTKAHSLASDTFSAPTCTLHQAQLKELHQKLDNLNHIVDNAIQKLTQQKK</sequence>
<dbReference type="SUPFAM" id="SSF81324">
    <property type="entry name" value="Voltage-gated potassium channels"/>
    <property type="match status" value="1"/>
</dbReference>
<dbReference type="GO" id="GO:0008076">
    <property type="term" value="C:voltage-gated potassium channel complex"/>
    <property type="evidence" value="ECO:0007669"/>
    <property type="project" value="TreeGrafter"/>
</dbReference>
<keyword evidence="1" id="KW-0472">Membrane</keyword>
<dbReference type="Proteomes" id="UP000031668">
    <property type="component" value="Unassembled WGS sequence"/>
</dbReference>
<feature type="transmembrane region" description="Helical" evidence="1">
    <location>
        <begin position="191"/>
        <end position="217"/>
    </location>
</feature>
<accession>A0A0C2N6N0</accession>
<reference evidence="3 4" key="1">
    <citation type="journal article" date="2014" name="Genome Biol. Evol.">
        <title>The genome of the myxosporean Thelohanellus kitauei shows adaptations to nutrient acquisition within its fish host.</title>
        <authorList>
            <person name="Yang Y."/>
            <person name="Xiong J."/>
            <person name="Zhou Z."/>
            <person name="Huo F."/>
            <person name="Miao W."/>
            <person name="Ran C."/>
            <person name="Liu Y."/>
            <person name="Zhang J."/>
            <person name="Feng J."/>
            <person name="Wang M."/>
            <person name="Wang M."/>
            <person name="Wang L."/>
            <person name="Yao B."/>
        </authorList>
    </citation>
    <scope>NUCLEOTIDE SEQUENCE [LARGE SCALE GENOMIC DNA]</scope>
    <source>
        <strain evidence="3">Wuqing</strain>
    </source>
</reference>
<proteinExistence type="predicted"/>
<evidence type="ECO:0000256" key="1">
    <source>
        <dbReference type="SAM" id="Phobius"/>
    </source>
</evidence>
<dbReference type="GO" id="GO:0005249">
    <property type="term" value="F:voltage-gated potassium channel activity"/>
    <property type="evidence" value="ECO:0007669"/>
    <property type="project" value="InterPro"/>
</dbReference>
<keyword evidence="1" id="KW-1133">Transmembrane helix</keyword>
<dbReference type="Gene3D" id="1.10.287.70">
    <property type="match status" value="1"/>
</dbReference>
<dbReference type="Pfam" id="PF07885">
    <property type="entry name" value="Ion_trans_2"/>
    <property type="match status" value="1"/>
</dbReference>